<evidence type="ECO:0000313" key="2">
    <source>
        <dbReference type="Proteomes" id="UP000078387"/>
    </source>
</evidence>
<name>A0A5K1US51_ENTHI</name>
<dbReference type="EMBL" id="BDEQ01000001">
    <property type="protein sequence ID" value="GAT97575.1"/>
    <property type="molecule type" value="Genomic_DNA"/>
</dbReference>
<protein>
    <submittedName>
        <fullName evidence="1">Uncharacterized protein</fullName>
    </submittedName>
</protein>
<proteinExistence type="predicted"/>
<reference evidence="1 2" key="1">
    <citation type="submission" date="2016-05" db="EMBL/GenBank/DDBJ databases">
        <title>First whole genome sequencing of Entamoeba histolytica HM1:IMSS-clone-6.</title>
        <authorList>
            <person name="Mukherjee Avik.K."/>
            <person name="Izumyama S."/>
            <person name="Nakada-Tsukui K."/>
            <person name="Nozaki T."/>
        </authorList>
    </citation>
    <scope>NUCLEOTIDE SEQUENCE [LARGE SCALE GENOMIC DNA]</scope>
    <source>
        <strain evidence="1 2">HM1:IMSS clone 6</strain>
    </source>
</reference>
<accession>A0A5K1US51</accession>
<dbReference type="OMA" id="IWVSSTQ"/>
<comment type="caution">
    <text evidence="1">The sequence shown here is derived from an EMBL/GenBank/DDBJ whole genome shotgun (WGS) entry which is preliminary data.</text>
</comment>
<organism evidence="1 2">
    <name type="scientific">Entamoeba histolytica</name>
    <dbReference type="NCBI Taxonomy" id="5759"/>
    <lineage>
        <taxon>Eukaryota</taxon>
        <taxon>Amoebozoa</taxon>
        <taxon>Evosea</taxon>
        <taxon>Archamoebae</taxon>
        <taxon>Mastigamoebida</taxon>
        <taxon>Entamoebidae</taxon>
        <taxon>Entamoeba</taxon>
    </lineage>
</organism>
<dbReference type="VEuPathDB" id="AmoebaDB:EHI_091240"/>
<dbReference type="VEuPathDB" id="AmoebaDB:KM1_327990"/>
<dbReference type="Proteomes" id="UP000078387">
    <property type="component" value="Unassembled WGS sequence"/>
</dbReference>
<gene>
    <name evidence="1" type="ORF">CL6EHI_091240</name>
</gene>
<evidence type="ECO:0000313" key="1">
    <source>
        <dbReference type="EMBL" id="GAT97575.1"/>
    </source>
</evidence>
<sequence>MIYNIRIVTNSGMLMYEKMWSKICEDMDNFSTIVPSLLTAMMKTGQSAIGMSLKYIAISGISVSIAIHSGTGISCYVFYEEKDGEEVGHYVSEAVLREFIKSYQLEDEESVKLKDFKQLQDMSIFQNFNVSIVSAIRKSIKIILQDFKKKQGVLSAEVFDHERASNDIDLQTSGFEMLANIKTMVLLIDSMMSLKNMGNSQLNVIEFTTNRLIIQKVRMGCLAVVAQKSILPNELELEIKKYTSLINIVQTLIASLQ</sequence>
<dbReference type="AlphaFoldDB" id="A0A5K1US51"/>
<dbReference type="VEuPathDB" id="AmoebaDB:EHI5A_202520"/>